<dbReference type="InterPro" id="IPR037545">
    <property type="entry name" value="DENN_FNIP1/2"/>
</dbReference>
<dbReference type="GO" id="GO:0042030">
    <property type="term" value="F:ATPase inhibitor activity"/>
    <property type="evidence" value="ECO:0007669"/>
    <property type="project" value="TreeGrafter"/>
</dbReference>
<dbReference type="PRINTS" id="PR02073">
    <property type="entry name" value="FOLLICULNIP1"/>
</dbReference>
<gene>
    <name evidence="9" type="ORF">BV898_10195</name>
</gene>
<dbReference type="InterPro" id="IPR028086">
    <property type="entry name" value="FNIP_C_dom"/>
</dbReference>
<evidence type="ECO:0000313" key="10">
    <source>
        <dbReference type="Proteomes" id="UP000192578"/>
    </source>
</evidence>
<comment type="subcellular location">
    <subcellularLocation>
        <location evidence="1">Cytoplasm</location>
    </subcellularLocation>
    <subcellularLocation>
        <location evidence="2">Lysosome membrane</location>
    </subcellularLocation>
</comment>
<feature type="domain" description="UDENN FNIP1/2-type" evidence="8">
    <location>
        <begin position="47"/>
        <end position="981"/>
    </location>
</feature>
<feature type="compositionally biased region" description="Low complexity" evidence="7">
    <location>
        <begin position="270"/>
        <end position="280"/>
    </location>
</feature>
<comment type="caution">
    <text evidence="9">The sequence shown here is derived from an EMBL/GenBank/DDBJ whole genome shotgun (WGS) entry which is preliminary data.</text>
</comment>
<name>A0A1W0WK78_HYPEX</name>
<dbReference type="PANTHER" id="PTHR21634">
    <property type="entry name" value="RE13835P"/>
    <property type="match status" value="1"/>
</dbReference>
<feature type="region of interest" description="Disordered" evidence="7">
    <location>
        <begin position="259"/>
        <end position="280"/>
    </location>
</feature>
<organism evidence="9 10">
    <name type="scientific">Hypsibius exemplaris</name>
    <name type="common">Freshwater tardigrade</name>
    <dbReference type="NCBI Taxonomy" id="2072580"/>
    <lineage>
        <taxon>Eukaryota</taxon>
        <taxon>Metazoa</taxon>
        <taxon>Ecdysozoa</taxon>
        <taxon>Tardigrada</taxon>
        <taxon>Eutardigrada</taxon>
        <taxon>Parachela</taxon>
        <taxon>Hypsibioidea</taxon>
        <taxon>Hypsibiidae</taxon>
        <taxon>Hypsibius</taxon>
    </lineage>
</organism>
<evidence type="ECO:0000259" key="8">
    <source>
        <dbReference type="PROSITE" id="PS51836"/>
    </source>
</evidence>
<reference evidence="10" key="1">
    <citation type="submission" date="2017-01" db="EMBL/GenBank/DDBJ databases">
        <title>Comparative genomics of anhydrobiosis in the tardigrade Hypsibius dujardini.</title>
        <authorList>
            <person name="Yoshida Y."/>
            <person name="Koutsovoulos G."/>
            <person name="Laetsch D."/>
            <person name="Stevens L."/>
            <person name="Kumar S."/>
            <person name="Horikawa D."/>
            <person name="Ishino K."/>
            <person name="Komine S."/>
            <person name="Tomita M."/>
            <person name="Blaxter M."/>
            <person name="Arakawa K."/>
        </authorList>
    </citation>
    <scope>NUCLEOTIDE SEQUENCE [LARGE SCALE GENOMIC DNA]</scope>
    <source>
        <strain evidence="10">Z151</strain>
    </source>
</reference>
<keyword evidence="5" id="KW-0472">Membrane</keyword>
<feature type="compositionally biased region" description="Polar residues" evidence="7">
    <location>
        <begin position="92"/>
        <end position="105"/>
    </location>
</feature>
<dbReference type="PROSITE" id="PS51836">
    <property type="entry name" value="DENN_FNIP12"/>
    <property type="match status" value="1"/>
</dbReference>
<keyword evidence="4" id="KW-0963">Cytoplasm</keyword>
<dbReference type="Pfam" id="PF14637">
    <property type="entry name" value="FNIP_M"/>
    <property type="match status" value="1"/>
</dbReference>
<dbReference type="GO" id="GO:0051087">
    <property type="term" value="F:protein-folding chaperone binding"/>
    <property type="evidence" value="ECO:0007669"/>
    <property type="project" value="TreeGrafter"/>
</dbReference>
<dbReference type="Pfam" id="PF14638">
    <property type="entry name" value="FNIP_C"/>
    <property type="match status" value="1"/>
</dbReference>
<feature type="compositionally biased region" description="Low complexity" evidence="7">
    <location>
        <begin position="223"/>
        <end position="243"/>
    </location>
</feature>
<dbReference type="OrthoDB" id="10051712at2759"/>
<evidence type="ECO:0000256" key="5">
    <source>
        <dbReference type="ARBA" id="ARBA00023136"/>
    </source>
</evidence>
<keyword evidence="6" id="KW-0458">Lysosome</keyword>
<dbReference type="InterPro" id="IPR028084">
    <property type="entry name" value="FNIP_N_dom"/>
</dbReference>
<evidence type="ECO:0000256" key="1">
    <source>
        <dbReference type="ARBA" id="ARBA00004496"/>
    </source>
</evidence>
<dbReference type="AlphaFoldDB" id="A0A1W0WK78"/>
<evidence type="ECO:0000313" key="9">
    <source>
        <dbReference type="EMBL" id="OQV15606.1"/>
    </source>
</evidence>
<dbReference type="PANTHER" id="PTHR21634:SF9">
    <property type="entry name" value="RE13835P"/>
    <property type="match status" value="1"/>
</dbReference>
<feature type="compositionally biased region" description="Polar residues" evidence="7">
    <location>
        <begin position="638"/>
        <end position="647"/>
    </location>
</feature>
<evidence type="ECO:0000256" key="4">
    <source>
        <dbReference type="ARBA" id="ARBA00022490"/>
    </source>
</evidence>
<evidence type="ECO:0000256" key="6">
    <source>
        <dbReference type="ARBA" id="ARBA00023228"/>
    </source>
</evidence>
<dbReference type="Pfam" id="PF14636">
    <property type="entry name" value="FNIP_N"/>
    <property type="match status" value="1"/>
</dbReference>
<dbReference type="EMBL" id="MTYJ01000086">
    <property type="protein sequence ID" value="OQV15606.1"/>
    <property type="molecule type" value="Genomic_DNA"/>
</dbReference>
<evidence type="ECO:0000256" key="2">
    <source>
        <dbReference type="ARBA" id="ARBA00004656"/>
    </source>
</evidence>
<dbReference type="GO" id="GO:0005765">
    <property type="term" value="C:lysosomal membrane"/>
    <property type="evidence" value="ECO:0007669"/>
    <property type="project" value="UniProtKB-SubCell"/>
</dbReference>
<dbReference type="InterPro" id="IPR026156">
    <property type="entry name" value="FNIP_fam"/>
</dbReference>
<evidence type="ECO:0000256" key="3">
    <source>
        <dbReference type="ARBA" id="ARBA00007541"/>
    </source>
</evidence>
<comment type="similarity">
    <text evidence="3">Belongs to the FNIP family.</text>
</comment>
<proteinExistence type="inferred from homology"/>
<feature type="region of interest" description="Disordered" evidence="7">
    <location>
        <begin position="593"/>
        <end position="648"/>
    </location>
</feature>
<accession>A0A1W0WK78</accession>
<sequence length="992" mass="110481">MSLFSKLFKKPRNRDESAALLQQQQEALIFADNLAAWQEPLGPTIPFNPSQLRIIVFRESDRGRQLLFDSASLQVVARLNGRLRHDNEASVVKSTPPSRRPSGQLNGPPALQHTQAPVGLEVSLAVPTSVPASVIPSAPANVVGSSLNDQRRAVAQTMRQSRSDVKMFGEMIFGSIPITVRSVITKVHEMRNPCQLMLTKVYPVYLPNNKNGHADEDDLQNGSRVSETRSSVSSDESMSIHISPPYSHMFVPDRINRRSASTMASPAMTPSQSTSSLSSLPFSPPKSLSVFAGGSSFKRRIRHNRSTSIDNGVKMLLNMDQEEEFSDGHIRTKKSVVAVACLVYVSEKEDSQRELFHEFFFTHTPLFEYSLNIFKARLEVALSGKTNFSEIVSAAFGDFIREVTSLVTAPRLPLPMWLVIATEKHPDESFVTFLRLRLVDSLSKLIARHDVKETQFFVSRLVTAILTGHIGWVSTVTPSNSQTNHYKMKHEPGWAQPLAKSHPYNPLWAQLGDLLGICGTPPRLTKTILVSQNSNLLNAYLHVMSYFIRTSDVVYHKFEPVNSPLAGVPHQPPLGKENGSLVPNAAVTEFPENGRTRRHQSGGSGTWFNKAKRISGPGPRSRLASFDESHVVPRLSRQDTSNSSTAVDQARDAVDGVFKKHPILETFPIISSSKSFSTLSGVGTSRSSITEENSVFWETSTDDSKLQTVCEVASHLLSQQVNGRDTDRIRPRRWTMLDQQQDVTESREFVRSLPRPPKHTVISINKDAATTEKPVWLHVQEAFITRYQAVEMQPKFMDQAYENAASFATSLLVAPQVEYTPHFALQGCQSVDMAKVAQDLQVAAENCLTDEPCTEACAIVADLDKFTVKVISRTARKCPRGVLIQPKAQTPDSESHREVDCHASNFVVLMLEAVAHLWHLRTTPEFCLMHMEDRLQEMYVQSQTMASFIRHQNTIDTKEMMDLLGLEMSDFPLLFAVASTHSADIVADLDMS</sequence>
<keyword evidence="10" id="KW-1185">Reference proteome</keyword>
<protein>
    <submittedName>
        <fullName evidence="9">Folliculin-interacting protein 1</fullName>
    </submittedName>
</protein>
<feature type="region of interest" description="Disordered" evidence="7">
    <location>
        <begin position="87"/>
        <end position="112"/>
    </location>
</feature>
<dbReference type="Proteomes" id="UP000192578">
    <property type="component" value="Unassembled WGS sequence"/>
</dbReference>
<feature type="region of interest" description="Disordered" evidence="7">
    <location>
        <begin position="212"/>
        <end position="245"/>
    </location>
</feature>
<dbReference type="InterPro" id="IPR028085">
    <property type="entry name" value="FNIP_mid_dom"/>
</dbReference>
<evidence type="ECO:0000256" key="7">
    <source>
        <dbReference type="SAM" id="MobiDB-lite"/>
    </source>
</evidence>